<comment type="subcellular location">
    <subcellularLocation>
        <location evidence="1">Nucleus</location>
    </subcellularLocation>
</comment>
<evidence type="ECO:0000256" key="2">
    <source>
        <dbReference type="ARBA" id="ARBA00022664"/>
    </source>
</evidence>
<dbReference type="GO" id="GO:0016746">
    <property type="term" value="F:acyltransferase activity"/>
    <property type="evidence" value="ECO:0007669"/>
    <property type="project" value="UniProtKB-KW"/>
</dbReference>
<dbReference type="RefSeq" id="XP_004829313.1">
    <property type="nucleotide sequence ID" value="XM_004829256.1"/>
</dbReference>
<dbReference type="InterPro" id="IPR015943">
    <property type="entry name" value="WD40/YVTN_repeat-like_dom_sf"/>
</dbReference>
<keyword evidence="5" id="KW-0853">WD repeat</keyword>
<evidence type="ECO:0000256" key="5">
    <source>
        <dbReference type="PROSITE-ProRule" id="PRU00221"/>
    </source>
</evidence>
<proteinExistence type="predicted"/>
<dbReference type="GeneID" id="15807338"/>
<evidence type="ECO:0000256" key="1">
    <source>
        <dbReference type="ARBA" id="ARBA00004123"/>
    </source>
</evidence>
<gene>
    <name evidence="6" type="ORF">BEWA_024960</name>
</gene>
<dbReference type="GO" id="GO:0003723">
    <property type="term" value="F:RNA binding"/>
    <property type="evidence" value="ECO:0007669"/>
    <property type="project" value="TreeGrafter"/>
</dbReference>
<dbReference type="Gene3D" id="2.130.10.10">
    <property type="entry name" value="YVTN repeat-like/Quinoprotein amine dehydrogenase"/>
    <property type="match status" value="2"/>
</dbReference>
<dbReference type="Proteomes" id="UP000031512">
    <property type="component" value="Chromosome 1"/>
</dbReference>
<dbReference type="InterPro" id="IPR044633">
    <property type="entry name" value="CstF1-like"/>
</dbReference>
<keyword evidence="7" id="KW-1185">Reference proteome</keyword>
<protein>
    <recommendedName>
        <fullName evidence="4">Cleavage stimulation factor 50 kDa subunit</fullName>
    </recommendedName>
</protein>
<dbReference type="eggNOG" id="KOG0640">
    <property type="taxonomic scope" value="Eukaryota"/>
</dbReference>
<evidence type="ECO:0000256" key="3">
    <source>
        <dbReference type="ARBA" id="ARBA00023242"/>
    </source>
</evidence>
<keyword evidence="3" id="KW-0539">Nucleus</keyword>
<dbReference type="GO" id="GO:0005848">
    <property type="term" value="C:mRNA cleavage stimulating factor complex"/>
    <property type="evidence" value="ECO:0007669"/>
    <property type="project" value="InterPro"/>
</dbReference>
<dbReference type="STRING" id="1537102.L0AVK8"/>
<feature type="repeat" description="WD" evidence="5">
    <location>
        <begin position="255"/>
        <end position="296"/>
    </location>
</feature>
<dbReference type="PANTHER" id="PTHR44133">
    <property type="entry name" value="CLEAVAGE STIMULATION FACTOR SUBUNIT 1"/>
    <property type="match status" value="1"/>
</dbReference>
<dbReference type="SUPFAM" id="SSF50978">
    <property type="entry name" value="WD40 repeat-like"/>
    <property type="match status" value="1"/>
</dbReference>
<name>L0AVK8_THEEQ</name>
<dbReference type="Pfam" id="PF00400">
    <property type="entry name" value="WD40"/>
    <property type="match status" value="3"/>
</dbReference>
<dbReference type="VEuPathDB" id="PiroplasmaDB:BEWA_024960"/>
<evidence type="ECO:0000313" key="7">
    <source>
        <dbReference type="Proteomes" id="UP000031512"/>
    </source>
</evidence>
<dbReference type="SMART" id="SM00320">
    <property type="entry name" value="WD40"/>
    <property type="match status" value="6"/>
</dbReference>
<dbReference type="PANTHER" id="PTHR44133:SF2">
    <property type="entry name" value="CLEAVAGE STIMULATION FACTOR SUBUNIT 1"/>
    <property type="match status" value="1"/>
</dbReference>
<dbReference type="GO" id="GO:0031124">
    <property type="term" value="P:mRNA 3'-end processing"/>
    <property type="evidence" value="ECO:0007669"/>
    <property type="project" value="InterPro"/>
</dbReference>
<reference evidence="6 7" key="1">
    <citation type="journal article" date="2012" name="BMC Genomics">
        <title>Comparative genomic analysis and phylogenetic position of Theileria equi.</title>
        <authorList>
            <person name="Kappmeyer L.S."/>
            <person name="Thiagarajan M."/>
            <person name="Herndon D.R."/>
            <person name="Ramsay J.D."/>
            <person name="Caler E."/>
            <person name="Djikeng A."/>
            <person name="Gillespie J.J."/>
            <person name="Lau A.O."/>
            <person name="Roalson E.H."/>
            <person name="Silva J.C."/>
            <person name="Silva M.G."/>
            <person name="Suarez C.E."/>
            <person name="Ueti M.W."/>
            <person name="Nene V.M."/>
            <person name="Mealey R.H."/>
            <person name="Knowles D.P."/>
            <person name="Brayton K.A."/>
        </authorList>
    </citation>
    <scope>NUCLEOTIDE SEQUENCE [LARGE SCALE GENOMIC DNA]</scope>
    <source>
        <strain evidence="6 7">WA</strain>
    </source>
</reference>
<evidence type="ECO:0000313" key="6">
    <source>
        <dbReference type="EMBL" id="AFZ79647.1"/>
    </source>
</evidence>
<dbReference type="PROSITE" id="PS50082">
    <property type="entry name" value="WD_REPEATS_2"/>
    <property type="match status" value="1"/>
</dbReference>
<keyword evidence="6" id="KW-0012">Acyltransferase</keyword>
<dbReference type="InterPro" id="IPR036322">
    <property type="entry name" value="WD40_repeat_dom_sf"/>
</dbReference>
<dbReference type="InterPro" id="IPR001680">
    <property type="entry name" value="WD40_rpt"/>
</dbReference>
<organism evidence="6 7">
    <name type="scientific">Theileria equi strain WA</name>
    <dbReference type="NCBI Taxonomy" id="1537102"/>
    <lineage>
        <taxon>Eukaryota</taxon>
        <taxon>Sar</taxon>
        <taxon>Alveolata</taxon>
        <taxon>Apicomplexa</taxon>
        <taxon>Aconoidasida</taxon>
        <taxon>Piroplasmida</taxon>
        <taxon>Theileriidae</taxon>
        <taxon>Theileria</taxon>
    </lineage>
</organism>
<keyword evidence="6" id="KW-0808">Transferase</keyword>
<dbReference type="EMBL" id="CP001669">
    <property type="protein sequence ID" value="AFZ79647.1"/>
    <property type="molecule type" value="Genomic_DNA"/>
</dbReference>
<dbReference type="AlphaFoldDB" id="L0AVK8"/>
<keyword evidence="2" id="KW-0507">mRNA processing</keyword>
<sequence>MVETDKLFFYEAVVQQLLDDGLEDAAEIVKSKMKVEPNTMLRKDHLYDIFNKSAYLSSRTILEADLEEEERDKTRGLTRLKEVLDEYESLPIEKQHKYKVMAYNNFAEFQNFKPCRCIAQSNDSSVVAIGGVSGYLHVTPFVDANDQISKRKPNGMCTTRLNGHIEQVDALDFHPRRTILASGGIDCNIIFHEINASNGFIYSTSELQKINDYFNIRCLKFHPCGDFLFAGTSNSILRLYDVVTAKCYTSRQTLHQHQGGGINSCDVNSAGSLFFTAGSDGSVALWDGKTLEAIHIMESIHGGVPVISVKCDPYSRYILSSGLNGTTKLVDLRMRKELHSFGFERKNSIRTYSTFLHNFQYFITFSVLSDNKSNRSEAIVYSIENAAVEMDITKALGTAPIWDAIASHDEMSIITVAEDCKCQIINFYDPTQ</sequence>
<dbReference type="KEGG" id="beq:BEWA_024960"/>
<evidence type="ECO:0000256" key="4">
    <source>
        <dbReference type="ARBA" id="ARBA00029851"/>
    </source>
</evidence>
<accession>L0AVK8</accession>
<dbReference type="OrthoDB" id="71437at2759"/>